<organism evidence="1 2">
    <name type="scientific">Tuber melanosporum (strain Mel28)</name>
    <name type="common">Perigord black truffle</name>
    <dbReference type="NCBI Taxonomy" id="656061"/>
    <lineage>
        <taxon>Eukaryota</taxon>
        <taxon>Fungi</taxon>
        <taxon>Dikarya</taxon>
        <taxon>Ascomycota</taxon>
        <taxon>Pezizomycotina</taxon>
        <taxon>Pezizomycetes</taxon>
        <taxon>Pezizales</taxon>
        <taxon>Tuberaceae</taxon>
        <taxon>Tuber</taxon>
    </lineage>
</organism>
<sequence>MEHLTPISINSVIKLHYA</sequence>
<dbReference type="EMBL" id="FN430086">
    <property type="protein sequence ID" value="CAZ81676.1"/>
    <property type="molecule type" value="Genomic_DNA"/>
</dbReference>
<dbReference type="AlphaFoldDB" id="D5GAY3"/>
<reference evidence="1 2" key="1">
    <citation type="journal article" date="2010" name="Nature">
        <title>Perigord black truffle genome uncovers evolutionary origins and mechanisms of symbiosis.</title>
        <authorList>
            <person name="Martin F."/>
            <person name="Kohler A."/>
            <person name="Murat C."/>
            <person name="Balestrini R."/>
            <person name="Coutinho P.M."/>
            <person name="Jaillon O."/>
            <person name="Montanini B."/>
            <person name="Morin E."/>
            <person name="Noel B."/>
            <person name="Percudani R."/>
            <person name="Porcel B."/>
            <person name="Rubini A."/>
            <person name="Amicucci A."/>
            <person name="Amselem J."/>
            <person name="Anthouard V."/>
            <person name="Arcioni S."/>
            <person name="Artiguenave F."/>
            <person name="Aury J.M."/>
            <person name="Ballario P."/>
            <person name="Bolchi A."/>
            <person name="Brenna A."/>
            <person name="Brun A."/>
            <person name="Buee M."/>
            <person name="Cantarel B."/>
            <person name="Chevalier G."/>
            <person name="Couloux A."/>
            <person name="Da Silva C."/>
            <person name="Denoeud F."/>
            <person name="Duplessis S."/>
            <person name="Ghignone S."/>
            <person name="Hilselberger B."/>
            <person name="Iotti M."/>
            <person name="Marcais B."/>
            <person name="Mello A."/>
            <person name="Miranda M."/>
            <person name="Pacioni G."/>
            <person name="Quesneville H."/>
            <person name="Riccioni C."/>
            <person name="Ruotolo R."/>
            <person name="Splivallo R."/>
            <person name="Stocchi V."/>
            <person name="Tisserant E."/>
            <person name="Viscomi A.R."/>
            <person name="Zambonelli A."/>
            <person name="Zampieri E."/>
            <person name="Henrissat B."/>
            <person name="Lebrun M.H."/>
            <person name="Paolocci F."/>
            <person name="Bonfante P."/>
            <person name="Ottonello S."/>
            <person name="Wincker P."/>
        </authorList>
    </citation>
    <scope>NUCLEOTIDE SEQUENCE [LARGE SCALE GENOMIC DNA]</scope>
    <source>
        <strain evidence="1 2">Mel28</strain>
    </source>
</reference>
<protein>
    <submittedName>
        <fullName evidence="1">(Perigord truffle) hypothetical protein</fullName>
    </submittedName>
</protein>
<gene>
    <name evidence="1" type="ORF">GSTUM_00005357001</name>
</gene>
<dbReference type="KEGG" id="tml:GSTUM_00005357001"/>
<dbReference type="HOGENOM" id="CLU_3431015_0_0_1"/>
<dbReference type="InParanoid" id="D5GAY3"/>
<evidence type="ECO:0000313" key="1">
    <source>
        <dbReference type="EMBL" id="CAZ81676.1"/>
    </source>
</evidence>
<accession>D5GAY3</accession>
<evidence type="ECO:0000313" key="2">
    <source>
        <dbReference type="Proteomes" id="UP000006911"/>
    </source>
</evidence>
<dbReference type="Proteomes" id="UP000006911">
    <property type="component" value="Unassembled WGS sequence"/>
</dbReference>
<keyword evidence="2" id="KW-1185">Reference proteome</keyword>
<name>D5GAY3_TUBMM</name>
<proteinExistence type="predicted"/>